<organism evidence="8">
    <name type="scientific">hydrothermal vent metagenome</name>
    <dbReference type="NCBI Taxonomy" id="652676"/>
    <lineage>
        <taxon>unclassified sequences</taxon>
        <taxon>metagenomes</taxon>
        <taxon>ecological metagenomes</taxon>
    </lineage>
</organism>
<evidence type="ECO:0000256" key="7">
    <source>
        <dbReference type="ARBA" id="ARBA00022842"/>
    </source>
</evidence>
<evidence type="ECO:0000256" key="1">
    <source>
        <dbReference type="ARBA" id="ARBA00001033"/>
    </source>
</evidence>
<dbReference type="EC" id="3.1.3.25" evidence="4"/>
<comment type="similarity">
    <text evidence="3">Belongs to the inositol monophosphatase superfamily.</text>
</comment>
<reference evidence="8" key="1">
    <citation type="submission" date="2018-06" db="EMBL/GenBank/DDBJ databases">
        <authorList>
            <person name="Zhirakovskaya E."/>
        </authorList>
    </citation>
    <scope>NUCLEOTIDE SEQUENCE</scope>
</reference>
<dbReference type="EMBL" id="UOEZ01000048">
    <property type="protein sequence ID" value="VAW36980.1"/>
    <property type="molecule type" value="Genomic_DNA"/>
</dbReference>
<dbReference type="InterPro" id="IPR020550">
    <property type="entry name" value="Inositol_monophosphatase_CS"/>
</dbReference>
<dbReference type="Gene3D" id="3.40.190.80">
    <property type="match status" value="1"/>
</dbReference>
<dbReference type="GO" id="GO:0007165">
    <property type="term" value="P:signal transduction"/>
    <property type="evidence" value="ECO:0007669"/>
    <property type="project" value="TreeGrafter"/>
</dbReference>
<dbReference type="GO" id="GO:0046854">
    <property type="term" value="P:phosphatidylinositol phosphate biosynthetic process"/>
    <property type="evidence" value="ECO:0007669"/>
    <property type="project" value="InterPro"/>
</dbReference>
<protein>
    <recommendedName>
        <fullName evidence="4">inositol-phosphate phosphatase</fullName>
        <ecNumber evidence="4">3.1.3.25</ecNumber>
    </recommendedName>
</protein>
<keyword evidence="5" id="KW-0479">Metal-binding</keyword>
<evidence type="ECO:0000256" key="4">
    <source>
        <dbReference type="ARBA" id="ARBA00013106"/>
    </source>
</evidence>
<dbReference type="AlphaFoldDB" id="A0A3B0V7Z3"/>
<dbReference type="PROSITE" id="PS00630">
    <property type="entry name" value="IMP_2"/>
    <property type="match status" value="1"/>
</dbReference>
<dbReference type="PROSITE" id="PS00629">
    <property type="entry name" value="IMP_1"/>
    <property type="match status" value="1"/>
</dbReference>
<dbReference type="Gene3D" id="3.30.540.10">
    <property type="entry name" value="Fructose-1,6-Bisphosphatase, subunit A, domain 1"/>
    <property type="match status" value="1"/>
</dbReference>
<sequence length="264" mass="28300">MEILAVAIEMARSAGELLRGRLGAVDSVEFKGAVDIVTEMDRQSEALIVGAIKGRFPEHGILAEEGGEVVSTSPYRWIIDPLDGTTNYAHGFPVYCVSIGIEHNGAMAAGVVYAPAMDELFTAELGKGAYLNGTRLSVSKTGRLDTSLLATGFPYDIRTSKETNLDHFGNFAVRSQAIRRPGAAAYDLCTVAAGRFDGFWEMKLRPWDVAAGMLIVTEAGGVVTDFDNAQVSMERGEVLATNGLIHAEMLAVLNMSRPQATTKP</sequence>
<evidence type="ECO:0000256" key="3">
    <source>
        <dbReference type="ARBA" id="ARBA00009759"/>
    </source>
</evidence>
<evidence type="ECO:0000256" key="6">
    <source>
        <dbReference type="ARBA" id="ARBA00022801"/>
    </source>
</evidence>
<dbReference type="InterPro" id="IPR020583">
    <property type="entry name" value="Inositol_monoP_metal-BS"/>
</dbReference>
<dbReference type="CDD" id="cd01639">
    <property type="entry name" value="IMPase"/>
    <property type="match status" value="1"/>
</dbReference>
<evidence type="ECO:0000313" key="8">
    <source>
        <dbReference type="EMBL" id="VAW36980.1"/>
    </source>
</evidence>
<comment type="catalytic activity">
    <reaction evidence="1">
        <text>a myo-inositol phosphate + H2O = myo-inositol + phosphate</text>
        <dbReference type="Rhea" id="RHEA:24056"/>
        <dbReference type="ChEBI" id="CHEBI:15377"/>
        <dbReference type="ChEBI" id="CHEBI:17268"/>
        <dbReference type="ChEBI" id="CHEBI:43474"/>
        <dbReference type="ChEBI" id="CHEBI:84139"/>
        <dbReference type="EC" id="3.1.3.25"/>
    </reaction>
</comment>
<name>A0A3B0V7Z3_9ZZZZ</name>
<dbReference type="SUPFAM" id="SSF56655">
    <property type="entry name" value="Carbohydrate phosphatase"/>
    <property type="match status" value="1"/>
</dbReference>
<gene>
    <name evidence="8" type="ORF">MNBD_DELTA02-494</name>
</gene>
<dbReference type="GO" id="GO:0006020">
    <property type="term" value="P:inositol metabolic process"/>
    <property type="evidence" value="ECO:0007669"/>
    <property type="project" value="TreeGrafter"/>
</dbReference>
<dbReference type="InterPro" id="IPR000760">
    <property type="entry name" value="Inositol_monophosphatase-like"/>
</dbReference>
<keyword evidence="7" id="KW-0460">Magnesium</keyword>
<dbReference type="FunFam" id="3.30.540.10:FF:000003">
    <property type="entry name" value="Inositol-1-monophosphatase"/>
    <property type="match status" value="1"/>
</dbReference>
<dbReference type="InterPro" id="IPR022337">
    <property type="entry name" value="Inositol_monophosphatase_SuhB"/>
</dbReference>
<dbReference type="PANTHER" id="PTHR20854">
    <property type="entry name" value="INOSITOL MONOPHOSPHATASE"/>
    <property type="match status" value="1"/>
</dbReference>
<dbReference type="InterPro" id="IPR033942">
    <property type="entry name" value="IMPase"/>
</dbReference>
<accession>A0A3B0V7Z3</accession>
<dbReference type="PRINTS" id="PR00377">
    <property type="entry name" value="IMPHPHTASES"/>
</dbReference>
<dbReference type="Pfam" id="PF00459">
    <property type="entry name" value="Inositol_P"/>
    <property type="match status" value="1"/>
</dbReference>
<dbReference type="GO" id="GO:0008934">
    <property type="term" value="F:inositol monophosphate 1-phosphatase activity"/>
    <property type="evidence" value="ECO:0007669"/>
    <property type="project" value="InterPro"/>
</dbReference>
<proteinExistence type="inferred from homology"/>
<evidence type="ECO:0000256" key="5">
    <source>
        <dbReference type="ARBA" id="ARBA00022723"/>
    </source>
</evidence>
<comment type="cofactor">
    <cofactor evidence="2">
        <name>Mg(2+)</name>
        <dbReference type="ChEBI" id="CHEBI:18420"/>
    </cofactor>
</comment>
<dbReference type="GO" id="GO:0046872">
    <property type="term" value="F:metal ion binding"/>
    <property type="evidence" value="ECO:0007669"/>
    <property type="project" value="UniProtKB-KW"/>
</dbReference>
<dbReference type="PANTHER" id="PTHR20854:SF4">
    <property type="entry name" value="INOSITOL-1-MONOPHOSPHATASE-RELATED"/>
    <property type="match status" value="1"/>
</dbReference>
<keyword evidence="6 8" id="KW-0378">Hydrolase</keyword>
<evidence type="ECO:0000256" key="2">
    <source>
        <dbReference type="ARBA" id="ARBA00001946"/>
    </source>
</evidence>
<dbReference type="PRINTS" id="PR01959">
    <property type="entry name" value="SBIMPHPHTASE"/>
</dbReference>